<feature type="non-terminal residue" evidence="2">
    <location>
        <position position="21"/>
    </location>
</feature>
<organism evidence="2 3">
    <name type="scientific">Smittium mucronatum</name>
    <dbReference type="NCBI Taxonomy" id="133383"/>
    <lineage>
        <taxon>Eukaryota</taxon>
        <taxon>Fungi</taxon>
        <taxon>Fungi incertae sedis</taxon>
        <taxon>Zoopagomycota</taxon>
        <taxon>Kickxellomycotina</taxon>
        <taxon>Harpellomycetes</taxon>
        <taxon>Harpellales</taxon>
        <taxon>Legeriomycetaceae</taxon>
        <taxon>Smittium</taxon>
    </lineage>
</organism>
<sequence length="21" mass="2064">MPGGGGLLVGRLNPFPVGTQP</sequence>
<proteinExistence type="predicted"/>
<gene>
    <name evidence="2" type="ORF">AYI68_g149</name>
</gene>
<evidence type="ECO:0000313" key="2">
    <source>
        <dbReference type="EMBL" id="OLY85653.1"/>
    </source>
</evidence>
<evidence type="ECO:0000256" key="1">
    <source>
        <dbReference type="SAM" id="MobiDB-lite"/>
    </source>
</evidence>
<reference evidence="2 3" key="1">
    <citation type="journal article" date="2016" name="Mol. Biol. Evol.">
        <title>Genome-Wide Survey of Gut Fungi (Harpellales) Reveals the First Horizontally Transferred Ubiquitin Gene from a Mosquito Host.</title>
        <authorList>
            <person name="Wang Y."/>
            <person name="White M.M."/>
            <person name="Kvist S."/>
            <person name="Moncalvo J.M."/>
        </authorList>
    </citation>
    <scope>NUCLEOTIDE SEQUENCE [LARGE SCALE GENOMIC DNA]</scope>
    <source>
        <strain evidence="2 3">ALG-7-W6</strain>
    </source>
</reference>
<keyword evidence="3" id="KW-1185">Reference proteome</keyword>
<dbReference type="EMBL" id="LSSL01000045">
    <property type="protein sequence ID" value="OLY85653.1"/>
    <property type="molecule type" value="Genomic_DNA"/>
</dbReference>
<protein>
    <submittedName>
        <fullName evidence="2">Uncharacterized protein</fullName>
    </submittedName>
</protein>
<comment type="caution">
    <text evidence="2">The sequence shown here is derived from an EMBL/GenBank/DDBJ whole genome shotgun (WGS) entry which is preliminary data.</text>
</comment>
<feature type="region of interest" description="Disordered" evidence="1">
    <location>
        <begin position="1"/>
        <end position="21"/>
    </location>
</feature>
<evidence type="ECO:0000313" key="3">
    <source>
        <dbReference type="Proteomes" id="UP000187455"/>
    </source>
</evidence>
<name>A0A1R0H946_9FUNG</name>
<dbReference type="Proteomes" id="UP000187455">
    <property type="component" value="Unassembled WGS sequence"/>
</dbReference>
<dbReference type="AlphaFoldDB" id="A0A1R0H946"/>
<accession>A0A1R0H946</accession>